<name>A0A1F4PYV5_UNCSA</name>
<evidence type="ECO:0000256" key="6">
    <source>
        <dbReference type="ARBA" id="ARBA00022676"/>
    </source>
</evidence>
<evidence type="ECO:0000256" key="1">
    <source>
        <dbReference type="ARBA" id="ARBA00002056"/>
    </source>
</evidence>
<accession>A0A1F4PYV5</accession>
<dbReference type="Gene3D" id="3.40.50.2000">
    <property type="entry name" value="Glycogen Phosphorylase B"/>
    <property type="match status" value="2"/>
</dbReference>
<reference evidence="11 12" key="1">
    <citation type="journal article" date="2016" name="Nat. Commun.">
        <title>Thousands of microbial genomes shed light on interconnected biogeochemical processes in an aquifer system.</title>
        <authorList>
            <person name="Anantharaman K."/>
            <person name="Brown C.T."/>
            <person name="Hug L.A."/>
            <person name="Sharon I."/>
            <person name="Castelle C.J."/>
            <person name="Probst A.J."/>
            <person name="Thomas B.C."/>
            <person name="Singh A."/>
            <person name="Wilkins M.J."/>
            <person name="Karaoz U."/>
            <person name="Brodie E.L."/>
            <person name="Williams K.H."/>
            <person name="Hubbard S.S."/>
            <person name="Banfield J.F."/>
        </authorList>
    </citation>
    <scope>NUCLEOTIDE SEQUENCE [LARGE SCALE GENOMIC DNA]</scope>
</reference>
<dbReference type="PANTHER" id="PTHR30372">
    <property type="entry name" value="LIPID-A-DISACCHARIDE SYNTHASE"/>
    <property type="match status" value="1"/>
</dbReference>
<comment type="catalytic activity">
    <reaction evidence="9">
        <text>a lipid X + a UDP-2-N,3-O-bis[(3R)-3-hydroxyacyl]-alpha-D-glucosamine = a lipid A disaccharide + UDP + H(+)</text>
        <dbReference type="Rhea" id="RHEA:67828"/>
        <dbReference type="ChEBI" id="CHEBI:15378"/>
        <dbReference type="ChEBI" id="CHEBI:58223"/>
        <dbReference type="ChEBI" id="CHEBI:137748"/>
        <dbReference type="ChEBI" id="CHEBI:176338"/>
        <dbReference type="ChEBI" id="CHEBI:176343"/>
        <dbReference type="EC" id="2.4.1.182"/>
    </reaction>
</comment>
<comment type="function">
    <text evidence="1">Condensation of UDP-2,3-diacylglucosamine and 2,3-diacylglucosamine-1-phosphate to form lipid A disaccharide, a precursor of lipid A, a phosphorylated glycolipid that anchors the lipopolysaccharide to the outer membrane of the cell.</text>
</comment>
<dbReference type="GO" id="GO:0016020">
    <property type="term" value="C:membrane"/>
    <property type="evidence" value="ECO:0007669"/>
    <property type="project" value="GOC"/>
</dbReference>
<evidence type="ECO:0000256" key="5">
    <source>
        <dbReference type="ARBA" id="ARBA00022556"/>
    </source>
</evidence>
<dbReference type="Proteomes" id="UP000178724">
    <property type="component" value="Unassembled WGS sequence"/>
</dbReference>
<evidence type="ECO:0000256" key="4">
    <source>
        <dbReference type="ARBA" id="ARBA00022516"/>
    </source>
</evidence>
<evidence type="ECO:0000256" key="7">
    <source>
        <dbReference type="ARBA" id="ARBA00022679"/>
    </source>
</evidence>
<dbReference type="SUPFAM" id="SSF53756">
    <property type="entry name" value="UDP-Glycosyltransferase/glycogen phosphorylase"/>
    <property type="match status" value="1"/>
</dbReference>
<proteinExistence type="predicted"/>
<dbReference type="GO" id="GO:0005543">
    <property type="term" value="F:phospholipid binding"/>
    <property type="evidence" value="ECO:0007669"/>
    <property type="project" value="TreeGrafter"/>
</dbReference>
<evidence type="ECO:0000256" key="9">
    <source>
        <dbReference type="ARBA" id="ARBA00048975"/>
    </source>
</evidence>
<dbReference type="GO" id="GO:0009245">
    <property type="term" value="P:lipid A biosynthetic process"/>
    <property type="evidence" value="ECO:0007669"/>
    <property type="project" value="UniProtKB-UniRule"/>
</dbReference>
<dbReference type="AlphaFoldDB" id="A0A1F4PYV5"/>
<keyword evidence="7" id="KW-0808">Transferase</keyword>
<dbReference type="EC" id="2.4.1.182" evidence="2 10"/>
<evidence type="ECO:0000256" key="3">
    <source>
        <dbReference type="ARBA" id="ARBA00020902"/>
    </source>
</evidence>
<evidence type="ECO:0000313" key="12">
    <source>
        <dbReference type="Proteomes" id="UP000178724"/>
    </source>
</evidence>
<organism evidence="11 12">
    <name type="scientific">candidate division WOR-1 bacterium RIFCSPHIGHO2_01_FULL_53_15</name>
    <dbReference type="NCBI Taxonomy" id="1802564"/>
    <lineage>
        <taxon>Bacteria</taxon>
        <taxon>Bacillati</taxon>
        <taxon>Saganbacteria</taxon>
    </lineage>
</organism>
<protein>
    <recommendedName>
        <fullName evidence="3 10">Lipid-A-disaccharide synthase</fullName>
        <ecNumber evidence="2 10">2.4.1.182</ecNumber>
    </recommendedName>
</protein>
<dbReference type="NCBIfam" id="TIGR00215">
    <property type="entry name" value="lpxB"/>
    <property type="match status" value="1"/>
</dbReference>
<keyword evidence="4" id="KW-0444">Lipid biosynthesis</keyword>
<evidence type="ECO:0000256" key="10">
    <source>
        <dbReference type="NCBIfam" id="TIGR00215"/>
    </source>
</evidence>
<dbReference type="EMBL" id="METM01000031">
    <property type="protein sequence ID" value="OGB88983.1"/>
    <property type="molecule type" value="Genomic_DNA"/>
</dbReference>
<dbReference type="InterPro" id="IPR003835">
    <property type="entry name" value="Glyco_trans_19"/>
</dbReference>
<keyword evidence="6" id="KW-0328">Glycosyltransferase</keyword>
<comment type="caution">
    <text evidence="11">The sequence shown here is derived from an EMBL/GenBank/DDBJ whole genome shotgun (WGS) entry which is preliminary data.</text>
</comment>
<evidence type="ECO:0000256" key="8">
    <source>
        <dbReference type="ARBA" id="ARBA00023098"/>
    </source>
</evidence>
<keyword evidence="8" id="KW-0443">Lipid metabolism</keyword>
<evidence type="ECO:0000313" key="11">
    <source>
        <dbReference type="EMBL" id="OGB88983.1"/>
    </source>
</evidence>
<sequence length="381" mass="42412">MRIMVSAGEVSGDVHGSYLVREIKKLRPDTRFFGVGSERLAAEGVDIKFDITQRGTIGLLEALPNLFPIFSVFNKVKKLLLQEKPDLVILIDSQGFNLPLAKFCKKIGVKTAYYIAPQEWLWGTPRGVKRVAETVDLIVAIFEKEYEAYKKAGANVVYFGHPLLDIVKPTMTRDVARKKFFGPRVTGPESRVIAICPGSRTQEIINLFPILLKAAEMIQKETPDLFFLIPAASKEIYTMLQKFTLNIKNCAVLLPGSIYDALNASNLAICASGTINFEASILGIPNIMVYKLSPLTYFIGKYFLKIDKKIKFFSMPNILLDEAVIPELVMGDATPENILASARRLLNSPHNDAEFTRLLSRLGAAGAIEKVARNLLHLDTF</sequence>
<evidence type="ECO:0000256" key="2">
    <source>
        <dbReference type="ARBA" id="ARBA00012687"/>
    </source>
</evidence>
<dbReference type="Pfam" id="PF02684">
    <property type="entry name" value="LpxB"/>
    <property type="match status" value="1"/>
</dbReference>
<keyword evidence="5" id="KW-0441">Lipid A biosynthesis</keyword>
<gene>
    <name evidence="11" type="ORF">A2625_04580</name>
</gene>
<dbReference type="GO" id="GO:0008915">
    <property type="term" value="F:lipid-A-disaccharide synthase activity"/>
    <property type="evidence" value="ECO:0007669"/>
    <property type="project" value="UniProtKB-UniRule"/>
</dbReference>
<dbReference type="PANTHER" id="PTHR30372:SF4">
    <property type="entry name" value="LIPID-A-DISACCHARIDE SYNTHASE, MITOCHONDRIAL-RELATED"/>
    <property type="match status" value="1"/>
</dbReference>